<dbReference type="Proteomes" id="UP001597171">
    <property type="component" value="Unassembled WGS sequence"/>
</dbReference>
<gene>
    <name evidence="1" type="ORF">ACFQ4O_10290</name>
</gene>
<feature type="non-terminal residue" evidence="1">
    <location>
        <position position="84"/>
    </location>
</feature>
<keyword evidence="2" id="KW-1185">Reference proteome</keyword>
<reference evidence="2" key="1">
    <citation type="journal article" date="2019" name="Int. J. Syst. Evol. Microbiol.">
        <title>The Global Catalogue of Microorganisms (GCM) 10K type strain sequencing project: providing services to taxonomists for standard genome sequencing and annotation.</title>
        <authorList>
            <consortium name="The Broad Institute Genomics Platform"/>
            <consortium name="The Broad Institute Genome Sequencing Center for Infectious Disease"/>
            <person name="Wu L."/>
            <person name="Ma J."/>
        </authorList>
    </citation>
    <scope>NUCLEOTIDE SEQUENCE [LARGE SCALE GENOMIC DNA]</scope>
    <source>
        <strain evidence="2">CCUG 61696</strain>
    </source>
</reference>
<accession>A0ABW3Z891</accession>
<name>A0ABW3Z891_9HYPH</name>
<dbReference type="EMBL" id="JBHTMX010000082">
    <property type="protein sequence ID" value="MFD1332386.1"/>
    <property type="molecule type" value="Genomic_DNA"/>
</dbReference>
<evidence type="ECO:0008006" key="3">
    <source>
        <dbReference type="Google" id="ProtNLM"/>
    </source>
</evidence>
<protein>
    <recommendedName>
        <fullName evidence="3">DUF1499 domain-containing protein</fullName>
    </recommendedName>
</protein>
<evidence type="ECO:0000313" key="2">
    <source>
        <dbReference type="Proteomes" id="UP001597171"/>
    </source>
</evidence>
<sequence length="84" mass="9307">MSAAPVVRIAPGPDGVSIWSRNLFQGPVTPELRAFIGRSFVVEDVRGVEIQRRNGFGRIRYGAARDAAALWRRLSRALRGLSEE</sequence>
<evidence type="ECO:0000313" key="1">
    <source>
        <dbReference type="EMBL" id="MFD1332386.1"/>
    </source>
</evidence>
<proteinExistence type="predicted"/>
<organism evidence="1 2">
    <name type="scientific">Methylopila musalis</name>
    <dbReference type="NCBI Taxonomy" id="1134781"/>
    <lineage>
        <taxon>Bacteria</taxon>
        <taxon>Pseudomonadati</taxon>
        <taxon>Pseudomonadota</taxon>
        <taxon>Alphaproteobacteria</taxon>
        <taxon>Hyphomicrobiales</taxon>
        <taxon>Methylopilaceae</taxon>
        <taxon>Methylopila</taxon>
    </lineage>
</organism>
<comment type="caution">
    <text evidence="1">The sequence shown here is derived from an EMBL/GenBank/DDBJ whole genome shotgun (WGS) entry which is preliminary data.</text>
</comment>
<dbReference type="RefSeq" id="WP_378775600.1">
    <property type="nucleotide sequence ID" value="NZ_JBHTMX010000082.1"/>
</dbReference>